<dbReference type="Pfam" id="PF13518">
    <property type="entry name" value="HTH_28"/>
    <property type="match status" value="1"/>
</dbReference>
<reference evidence="3 4" key="1">
    <citation type="submission" date="2019-11" db="EMBL/GenBank/DDBJ databases">
        <title>Genome sequences of 17 halophilic strains isolated from different environments.</title>
        <authorList>
            <person name="Furrow R.E."/>
        </authorList>
    </citation>
    <scope>NUCLEOTIDE SEQUENCE [LARGE SCALE GENOMIC DNA]</scope>
    <source>
        <strain evidence="3 4">SL-4</strain>
    </source>
</reference>
<dbReference type="InterPro" id="IPR010921">
    <property type="entry name" value="Trp_repressor/repl_initiator"/>
</dbReference>
<dbReference type="Proteomes" id="UP000450457">
    <property type="component" value="Unassembled WGS sequence"/>
</dbReference>
<dbReference type="GO" id="GO:0006313">
    <property type="term" value="P:DNA transposition"/>
    <property type="evidence" value="ECO:0007669"/>
    <property type="project" value="InterPro"/>
</dbReference>
<protein>
    <submittedName>
        <fullName evidence="3">Helix-turn-helix domain-containing protein</fullName>
    </submittedName>
</protein>
<evidence type="ECO:0000313" key="3">
    <source>
        <dbReference type="EMBL" id="MYL72157.1"/>
    </source>
</evidence>
<comment type="caution">
    <text evidence="3">The sequence shown here is derived from an EMBL/GenBank/DDBJ whole genome shotgun (WGS) entry which is preliminary data.</text>
</comment>
<dbReference type="OrthoDB" id="2943149at2"/>
<proteinExistence type="inferred from homology"/>
<sequence length="110" mass="12968">MNKFTNEDKFQAVHRYLDETISYRHLAKEIGVDNSALRYWVKLYEYHGDQAFAPPYTNYSSEFKLKVITCIEDEGYSIREASALFHIPDYSMVRRWMRKWKNGGMGALAS</sequence>
<gene>
    <name evidence="3" type="ORF">GLW00_15030</name>
</gene>
<dbReference type="Gene3D" id="1.10.10.10">
    <property type="entry name" value="Winged helix-like DNA-binding domain superfamily/Winged helix DNA-binding domain"/>
    <property type="match status" value="2"/>
</dbReference>
<organism evidence="3 4">
    <name type="scientific">Halobacillus litoralis</name>
    <dbReference type="NCBI Taxonomy" id="45668"/>
    <lineage>
        <taxon>Bacteria</taxon>
        <taxon>Bacillati</taxon>
        <taxon>Bacillota</taxon>
        <taxon>Bacilli</taxon>
        <taxon>Bacillales</taxon>
        <taxon>Bacillaceae</taxon>
        <taxon>Halobacillus</taxon>
    </lineage>
</organism>
<dbReference type="EMBL" id="WMFA01000007">
    <property type="protein sequence ID" value="MYL72157.1"/>
    <property type="molecule type" value="Genomic_DNA"/>
</dbReference>
<dbReference type="AlphaFoldDB" id="A0A845FF51"/>
<dbReference type="RefSeq" id="WP_160915424.1">
    <property type="nucleotide sequence ID" value="NZ_WMFA01000007.1"/>
</dbReference>
<dbReference type="GO" id="GO:0043565">
    <property type="term" value="F:sequence-specific DNA binding"/>
    <property type="evidence" value="ECO:0007669"/>
    <property type="project" value="InterPro"/>
</dbReference>
<accession>A0A845FF51</accession>
<dbReference type="GeneID" id="78008322"/>
<dbReference type="PANTHER" id="PTHR33795">
    <property type="entry name" value="INSERTION ELEMENT IS150 PROTEIN INSJ"/>
    <property type="match status" value="1"/>
</dbReference>
<dbReference type="PANTHER" id="PTHR33795:SF1">
    <property type="entry name" value="INSERTION ELEMENT IS150 PROTEIN INSJ"/>
    <property type="match status" value="1"/>
</dbReference>
<dbReference type="InterPro" id="IPR002514">
    <property type="entry name" value="Transposase_8"/>
</dbReference>
<evidence type="ECO:0000259" key="2">
    <source>
        <dbReference type="Pfam" id="PF13518"/>
    </source>
</evidence>
<dbReference type="InterPro" id="IPR055247">
    <property type="entry name" value="InsJ-like_HTH"/>
</dbReference>
<evidence type="ECO:0000313" key="4">
    <source>
        <dbReference type="Proteomes" id="UP000450457"/>
    </source>
</evidence>
<comment type="similarity">
    <text evidence="1">Belongs to the IS150/IS1296 orfA family.</text>
</comment>
<dbReference type="SUPFAM" id="SSF46689">
    <property type="entry name" value="Homeodomain-like"/>
    <property type="match status" value="1"/>
</dbReference>
<feature type="domain" description="Insertion element IS150 protein InsJ-like helix-turn-helix" evidence="2">
    <location>
        <begin position="63"/>
        <end position="108"/>
    </location>
</feature>
<dbReference type="InterPro" id="IPR052057">
    <property type="entry name" value="IS150/IS1296_orfA-like"/>
</dbReference>
<dbReference type="InterPro" id="IPR036388">
    <property type="entry name" value="WH-like_DNA-bd_sf"/>
</dbReference>
<name>A0A845FF51_9BACI</name>
<dbReference type="SUPFAM" id="SSF48295">
    <property type="entry name" value="TrpR-like"/>
    <property type="match status" value="1"/>
</dbReference>
<dbReference type="GO" id="GO:0004803">
    <property type="term" value="F:transposase activity"/>
    <property type="evidence" value="ECO:0007669"/>
    <property type="project" value="InterPro"/>
</dbReference>
<feature type="non-terminal residue" evidence="3">
    <location>
        <position position="110"/>
    </location>
</feature>
<evidence type="ECO:0000256" key="1">
    <source>
        <dbReference type="ARBA" id="ARBA00038232"/>
    </source>
</evidence>
<dbReference type="Pfam" id="PF01527">
    <property type="entry name" value="HTH_Tnp_1"/>
    <property type="match status" value="1"/>
</dbReference>
<dbReference type="InterPro" id="IPR009057">
    <property type="entry name" value="Homeodomain-like_sf"/>
</dbReference>